<evidence type="ECO:0000256" key="3">
    <source>
        <dbReference type="ARBA" id="ARBA00022452"/>
    </source>
</evidence>
<evidence type="ECO:0000256" key="12">
    <source>
        <dbReference type="SAM" id="SignalP"/>
    </source>
</evidence>
<dbReference type="Gene3D" id="3.55.50.30">
    <property type="match status" value="1"/>
</dbReference>
<dbReference type="Gene3D" id="2.170.130.10">
    <property type="entry name" value="TonB-dependent receptor, plug domain"/>
    <property type="match status" value="1"/>
</dbReference>
<keyword evidence="3 10" id="KW-1134">Transmembrane beta strand</keyword>
<evidence type="ECO:0000256" key="10">
    <source>
        <dbReference type="PROSITE-ProRule" id="PRU01360"/>
    </source>
</evidence>
<feature type="domain" description="TonB-dependent receptor plug" evidence="15">
    <location>
        <begin position="220"/>
        <end position="327"/>
    </location>
</feature>
<evidence type="ECO:0000256" key="2">
    <source>
        <dbReference type="ARBA" id="ARBA00022448"/>
    </source>
</evidence>
<proteinExistence type="inferred from homology"/>
<keyword evidence="6" id="KW-0408">Iron</keyword>
<dbReference type="InterPro" id="IPR037066">
    <property type="entry name" value="Plug_dom_sf"/>
</dbReference>
<dbReference type="NCBIfam" id="TIGR04056">
    <property type="entry name" value="OMP_RagA_SusC"/>
    <property type="match status" value="1"/>
</dbReference>
<dbReference type="InterPro" id="IPR008969">
    <property type="entry name" value="CarboxyPept-like_regulatory"/>
</dbReference>
<keyword evidence="7 11" id="KW-0798">TonB box</keyword>
<evidence type="ECO:0000259" key="15">
    <source>
        <dbReference type="Pfam" id="PF07715"/>
    </source>
</evidence>
<dbReference type="PROSITE" id="PS52016">
    <property type="entry name" value="TONB_DEPENDENT_REC_3"/>
    <property type="match status" value="1"/>
</dbReference>
<dbReference type="InterPro" id="IPR023996">
    <property type="entry name" value="TonB-dep_OMP_SusC/RagA"/>
</dbReference>
<keyword evidence="2 10" id="KW-0813">Transport</keyword>
<reference evidence="16 17" key="2">
    <citation type="submission" date="2019-09" db="EMBL/GenBank/DDBJ databases">
        <authorList>
            <person name="Jin C."/>
        </authorList>
    </citation>
    <scope>NUCLEOTIDE SEQUENCE [LARGE SCALE GENOMIC DNA]</scope>
    <source>
        <strain evidence="16 17">BN140078</strain>
    </source>
</reference>
<comment type="subcellular location">
    <subcellularLocation>
        <location evidence="1 10">Cell outer membrane</location>
        <topology evidence="1 10">Multi-pass membrane protein</topology>
    </subcellularLocation>
</comment>
<feature type="signal peptide" evidence="12">
    <location>
        <begin position="1"/>
        <end position="29"/>
    </location>
</feature>
<comment type="similarity">
    <text evidence="10 11">Belongs to the TonB-dependent receptor family.</text>
</comment>
<dbReference type="AlphaFoldDB" id="A0A5B2VSX5"/>
<dbReference type="InterPro" id="IPR036942">
    <property type="entry name" value="Beta-barrel_TonB_sf"/>
</dbReference>
<evidence type="ECO:0000313" key="17">
    <source>
        <dbReference type="Proteomes" id="UP000324611"/>
    </source>
</evidence>
<accession>A0A5B2VSX5</accession>
<dbReference type="Pfam" id="PF00593">
    <property type="entry name" value="TonB_dep_Rec_b-barrel"/>
    <property type="match status" value="1"/>
</dbReference>
<dbReference type="InterPro" id="IPR012910">
    <property type="entry name" value="Plug_dom"/>
</dbReference>
<evidence type="ECO:0000256" key="1">
    <source>
        <dbReference type="ARBA" id="ARBA00004571"/>
    </source>
</evidence>
<dbReference type="RefSeq" id="WP_149838891.1">
    <property type="nucleotide sequence ID" value="NZ_VUOC01000003.1"/>
</dbReference>
<evidence type="ECO:0000256" key="9">
    <source>
        <dbReference type="ARBA" id="ARBA00023237"/>
    </source>
</evidence>
<evidence type="ECO:0000256" key="11">
    <source>
        <dbReference type="RuleBase" id="RU003357"/>
    </source>
</evidence>
<evidence type="ECO:0000259" key="13">
    <source>
        <dbReference type="Pfam" id="PF00593"/>
    </source>
</evidence>
<dbReference type="Pfam" id="PF13715">
    <property type="entry name" value="CarbopepD_reg_2"/>
    <property type="match status" value="1"/>
</dbReference>
<dbReference type="EMBL" id="VUOC01000003">
    <property type="protein sequence ID" value="KAA2241376.1"/>
    <property type="molecule type" value="Genomic_DNA"/>
</dbReference>
<dbReference type="SUPFAM" id="SSF56935">
    <property type="entry name" value="Porins"/>
    <property type="match status" value="1"/>
</dbReference>
<evidence type="ECO:0000256" key="6">
    <source>
        <dbReference type="ARBA" id="ARBA00023004"/>
    </source>
</evidence>
<dbReference type="Gene3D" id="2.40.170.20">
    <property type="entry name" value="TonB-dependent receptor, beta-barrel domain"/>
    <property type="match status" value="1"/>
</dbReference>
<keyword evidence="5 10" id="KW-0812">Transmembrane</keyword>
<keyword evidence="4" id="KW-0410">Iron transport</keyword>
<dbReference type="InterPro" id="IPR039426">
    <property type="entry name" value="TonB-dep_rcpt-like"/>
</dbReference>
<dbReference type="Pfam" id="PF07660">
    <property type="entry name" value="STN"/>
    <property type="match status" value="1"/>
</dbReference>
<dbReference type="GO" id="GO:0009279">
    <property type="term" value="C:cell outer membrane"/>
    <property type="evidence" value="ECO:0007669"/>
    <property type="project" value="UniProtKB-SubCell"/>
</dbReference>
<dbReference type="Gene3D" id="2.60.40.1120">
    <property type="entry name" value="Carboxypeptidase-like, regulatory domain"/>
    <property type="match status" value="1"/>
</dbReference>
<evidence type="ECO:0000313" key="16">
    <source>
        <dbReference type="EMBL" id="KAA2241376.1"/>
    </source>
</evidence>
<evidence type="ECO:0000256" key="4">
    <source>
        <dbReference type="ARBA" id="ARBA00022496"/>
    </source>
</evidence>
<dbReference type="SUPFAM" id="SSF49464">
    <property type="entry name" value="Carboxypeptidase regulatory domain-like"/>
    <property type="match status" value="1"/>
</dbReference>
<dbReference type="InterPro" id="IPR000531">
    <property type="entry name" value="Beta-barrel_TonB"/>
</dbReference>
<evidence type="ECO:0000256" key="5">
    <source>
        <dbReference type="ARBA" id="ARBA00022692"/>
    </source>
</evidence>
<keyword evidence="17" id="KW-1185">Reference proteome</keyword>
<reference evidence="16 17" key="1">
    <citation type="submission" date="2019-09" db="EMBL/GenBank/DDBJ databases">
        <title>Chitinophaga ginsengihumi sp. nov., isolated from soil of ginseng rhizosphere.</title>
        <authorList>
            <person name="Lee J."/>
        </authorList>
    </citation>
    <scope>NUCLEOTIDE SEQUENCE [LARGE SCALE GENOMIC DNA]</scope>
    <source>
        <strain evidence="16 17">BN140078</strain>
    </source>
</reference>
<evidence type="ECO:0000256" key="8">
    <source>
        <dbReference type="ARBA" id="ARBA00023136"/>
    </source>
</evidence>
<dbReference type="Pfam" id="PF07715">
    <property type="entry name" value="Plug"/>
    <property type="match status" value="1"/>
</dbReference>
<feature type="chain" id="PRO_5022863925" evidence="12">
    <location>
        <begin position="30"/>
        <end position="1151"/>
    </location>
</feature>
<protein>
    <submittedName>
        <fullName evidence="16">SusC/RagA family TonB-linked outer membrane protein</fullName>
    </submittedName>
</protein>
<comment type="caution">
    <text evidence="16">The sequence shown here is derived from an EMBL/GenBank/DDBJ whole genome shotgun (WGS) entry which is preliminary data.</text>
</comment>
<name>A0A5B2VSX5_9BACT</name>
<dbReference type="Proteomes" id="UP000324611">
    <property type="component" value="Unassembled WGS sequence"/>
</dbReference>
<feature type="domain" description="TonB-dependent receptor-like beta-barrel" evidence="13">
    <location>
        <begin position="516"/>
        <end position="975"/>
    </location>
</feature>
<keyword evidence="8 10" id="KW-0472">Membrane</keyword>
<evidence type="ECO:0000256" key="7">
    <source>
        <dbReference type="ARBA" id="ARBA00023077"/>
    </source>
</evidence>
<gene>
    <name evidence="16" type="ORF">F0L74_15860</name>
</gene>
<dbReference type="InterPro" id="IPR011662">
    <property type="entry name" value="Secretin/TonB_short_N"/>
</dbReference>
<sequence length="1151" mass="126349">MILVWCKNRLATLFVLPVLLFATFLPAGAANAGNTQTITLSLKNTPLATAFKEIQKQTGYSFVYSREDLEQTQHVNLTVKSENLEAVLKLCFQEQPLTYTIVDKVVIIKRKPMAAPHTDFSAGPDALPPVKGVVISSDGGPIPGTVVQLKGKNTGTVTDGAGQFEINVPLGSTLVFRSVGFESQEIKVESAGPLRIVLKTSTAVLEEVIVTAGGIRSKRREVGTANTFIKTEALVTGKAVNIAGGLQGKVAGLQINATNGGVNPNYRLILRGQRSLTGNNQALIVLDNVIVPNTILGNLNPEDVEELVVLNGAGAAALYGSQASNGAIIVTTKKGKQGISQVRVSNTTTVESVAYFPKLQYKYGAGGSAYGFDANGNPIFSNLENQSYGPAFDGSIRELGQPLEDGSQDSALYLGNKEHNNFWERGLTNQTDFSVTNGDDKSTFYLSGQYATIKGTTPKDKYNRTNLRANGTRKIGNYVNATYSISYTQTRNDLTTQTSTMYGNLLNMPQNVDITKYKYWRTDKFANPNGFYNPWYLNPYFSVDNYRSKERNDYLTGNVELKYSPAGWVDLIARQGISTKNRSYKSSVGAFDYTSYAETTSGSKSDIPATVADESGYTTELLTDAFAQFQKEYGDFSFKLITGGQWRQDESKLVTVGASGLTIPDLYNVSNSTSNPTATEANYKSRQMGLYGDFRIGYKNMLFLHGTGRNDWVSNLAPENRSFFYPSVDLSFVASDAFRALKESRAITFLKIRGGWSKVGQVNLGTRDDFGAYYLQQTFSQSNGYPYNGVAGYTLNNTLVSASLKPEITKGYEVGFDMNLLNDRIVTSVTWYNTKTDNQTVNTAVSNATGFSSYRVNSGQTTSKGLELTAHFTPIKTGDFELVVGGNYTYLDNKVNNISADLPRLSLSSYTTGTGSYAVTGQFFPVIMGKDYRRDPEGHVVVDRVTGAPYVDDTIKILGNAVPRNRLSLDLNIRFRQFRFSALFEYRAGYMVYNNMGSELDWAGTGIRTTTFNRDRFVFPNSVYEDPNRPGTYIKNTNITLTEANGNSGFWSNDENRTVASNYITSGDFWKLREIAVSYDVPAAALRRLKIIKAATISLQARNLFIWLAKSNYYTDPEYSDAGNDSNGIGLTGLGQTPPSRFYGATVSLTF</sequence>
<keyword evidence="9 10" id="KW-0998">Cell outer membrane</keyword>
<dbReference type="GO" id="GO:0006826">
    <property type="term" value="P:iron ion transport"/>
    <property type="evidence" value="ECO:0007669"/>
    <property type="project" value="UniProtKB-KW"/>
</dbReference>
<feature type="domain" description="Secretin/TonB short N-terminal" evidence="14">
    <location>
        <begin position="60"/>
        <end position="111"/>
    </location>
</feature>
<evidence type="ECO:0000259" key="14">
    <source>
        <dbReference type="Pfam" id="PF07660"/>
    </source>
</evidence>
<keyword evidence="4" id="KW-0406">Ion transport</keyword>
<organism evidence="16 17">
    <name type="scientific">Chitinophaga agrisoli</name>
    <dbReference type="NCBI Taxonomy" id="2607653"/>
    <lineage>
        <taxon>Bacteria</taxon>
        <taxon>Pseudomonadati</taxon>
        <taxon>Bacteroidota</taxon>
        <taxon>Chitinophagia</taxon>
        <taxon>Chitinophagales</taxon>
        <taxon>Chitinophagaceae</taxon>
        <taxon>Chitinophaga</taxon>
    </lineage>
</organism>
<keyword evidence="12" id="KW-0732">Signal</keyword>